<evidence type="ECO:0000256" key="1">
    <source>
        <dbReference type="SAM" id="Phobius"/>
    </source>
</evidence>
<evidence type="ECO:0000313" key="2">
    <source>
        <dbReference type="EMBL" id="KHJ91787.1"/>
    </source>
</evidence>
<feature type="transmembrane region" description="Helical" evidence="1">
    <location>
        <begin position="51"/>
        <end position="69"/>
    </location>
</feature>
<keyword evidence="3" id="KW-1185">Reference proteome</keyword>
<keyword evidence="1" id="KW-0812">Transmembrane</keyword>
<name>A0A0B1T7L0_OESDE</name>
<accession>A0A0B1T7L0</accession>
<reference evidence="2 3" key="1">
    <citation type="submission" date="2014-03" db="EMBL/GenBank/DDBJ databases">
        <title>Draft genome of the hookworm Oesophagostomum dentatum.</title>
        <authorList>
            <person name="Mitreva M."/>
        </authorList>
    </citation>
    <scope>NUCLEOTIDE SEQUENCE [LARGE SCALE GENOMIC DNA]</scope>
    <source>
        <strain evidence="2 3">OD-Hann</strain>
    </source>
</reference>
<dbReference type="OrthoDB" id="5798715at2759"/>
<dbReference type="AlphaFoldDB" id="A0A0B1T7L0"/>
<dbReference type="Proteomes" id="UP000053660">
    <property type="component" value="Unassembled WGS sequence"/>
</dbReference>
<keyword evidence="1" id="KW-0472">Membrane</keyword>
<protein>
    <recommendedName>
        <fullName evidence="4">Reverse transcriptase domain-containing protein</fullName>
    </recommendedName>
</protein>
<keyword evidence="1" id="KW-1133">Transmembrane helix</keyword>
<sequence>MDDLKIFSTGQDELELAKDGIQRQFEALGLQMNVCNDLTVRQKVDLYNQMVLPRLIYAFSCVIFGVNKLSMLRRRASRSDVEKILAASGIEGGIERTEGATAKARLSKDFVNSWRCKEVASLILHKRRRYTDQINGFCLKDSFLWSFKDWASSIVLKNIWVVKERLLLAQVMLQAGPVFPHASGVCRMRCCPMK</sequence>
<dbReference type="EMBL" id="KN551813">
    <property type="protein sequence ID" value="KHJ91787.1"/>
    <property type="molecule type" value="Genomic_DNA"/>
</dbReference>
<evidence type="ECO:0000313" key="3">
    <source>
        <dbReference type="Proteomes" id="UP000053660"/>
    </source>
</evidence>
<organism evidence="2 3">
    <name type="scientific">Oesophagostomum dentatum</name>
    <name type="common">Nodular worm</name>
    <dbReference type="NCBI Taxonomy" id="61180"/>
    <lineage>
        <taxon>Eukaryota</taxon>
        <taxon>Metazoa</taxon>
        <taxon>Ecdysozoa</taxon>
        <taxon>Nematoda</taxon>
        <taxon>Chromadorea</taxon>
        <taxon>Rhabditida</taxon>
        <taxon>Rhabditina</taxon>
        <taxon>Rhabditomorpha</taxon>
        <taxon>Strongyloidea</taxon>
        <taxon>Strongylidae</taxon>
        <taxon>Oesophagostomum</taxon>
    </lineage>
</organism>
<gene>
    <name evidence="2" type="ORF">OESDEN_08337</name>
</gene>
<proteinExistence type="predicted"/>
<evidence type="ECO:0008006" key="4">
    <source>
        <dbReference type="Google" id="ProtNLM"/>
    </source>
</evidence>